<reference evidence="1 2" key="1">
    <citation type="submission" date="2023-09" db="EMBL/GenBank/DDBJ databases">
        <title>Pyrofollis japonicus gen. nov. sp. nov., a novel member of the family Pyrodictiaceae isolated from the Iheya North hydrothermal field.</title>
        <authorList>
            <person name="Miyazaki U."/>
            <person name="Sanari M."/>
            <person name="Tame A."/>
            <person name="Kitajima M."/>
            <person name="Okamoto A."/>
            <person name="Sawayama S."/>
            <person name="Miyazaki J."/>
            <person name="Takai K."/>
            <person name="Nakagawa S."/>
        </authorList>
    </citation>
    <scope>NUCLEOTIDE SEQUENCE [LARGE SCALE GENOMIC DNA]</scope>
    <source>
        <strain evidence="1 2">AV2</strain>
    </source>
</reference>
<dbReference type="GeneID" id="89289112"/>
<dbReference type="RefSeq" id="WP_338252679.1">
    <property type="nucleotide sequence ID" value="NZ_AP028907.1"/>
</dbReference>
<organism evidence="1 2">
    <name type="scientific">Pyrodictium abyssi</name>
    <dbReference type="NCBI Taxonomy" id="54256"/>
    <lineage>
        <taxon>Archaea</taxon>
        <taxon>Thermoproteota</taxon>
        <taxon>Thermoprotei</taxon>
        <taxon>Desulfurococcales</taxon>
        <taxon>Pyrodictiaceae</taxon>
        <taxon>Pyrodictium</taxon>
    </lineage>
</organism>
<sequence length="62" mass="6803">MGIALEAAKQYMRLLQRARSLGLRAPSLADAIVYTTAILNYTDLVTGDKLFKGLDNVIYIGD</sequence>
<dbReference type="EMBL" id="AP028907">
    <property type="protein sequence ID" value="BES81523.1"/>
    <property type="molecule type" value="Genomic_DNA"/>
</dbReference>
<protein>
    <recommendedName>
        <fullName evidence="3">PIN domain-containing protein</fullName>
    </recommendedName>
</protein>
<dbReference type="SUPFAM" id="SSF88723">
    <property type="entry name" value="PIN domain-like"/>
    <property type="match status" value="1"/>
</dbReference>
<gene>
    <name evidence="1" type="ORF">PABY_10900</name>
</gene>
<keyword evidence="2" id="KW-1185">Reference proteome</keyword>
<dbReference type="Gene3D" id="3.40.50.1010">
    <property type="entry name" value="5'-nuclease"/>
    <property type="match status" value="1"/>
</dbReference>
<evidence type="ECO:0000313" key="2">
    <source>
        <dbReference type="Proteomes" id="UP001341135"/>
    </source>
</evidence>
<name>A0ABN6ZUK6_9CREN</name>
<dbReference type="Proteomes" id="UP001341135">
    <property type="component" value="Chromosome"/>
</dbReference>
<dbReference type="InterPro" id="IPR029060">
    <property type="entry name" value="PIN-like_dom_sf"/>
</dbReference>
<accession>A0ABN6ZUK6</accession>
<proteinExistence type="predicted"/>
<evidence type="ECO:0000313" key="1">
    <source>
        <dbReference type="EMBL" id="BES81523.1"/>
    </source>
</evidence>
<evidence type="ECO:0008006" key="3">
    <source>
        <dbReference type="Google" id="ProtNLM"/>
    </source>
</evidence>